<protein>
    <submittedName>
        <fullName evidence="2">IS1634 family transposase</fullName>
    </submittedName>
</protein>
<accession>A0A662DFY0</accession>
<dbReference type="GO" id="GO:0004803">
    <property type="term" value="F:transposase activity"/>
    <property type="evidence" value="ECO:0007669"/>
    <property type="project" value="InterPro"/>
</dbReference>
<gene>
    <name evidence="2" type="ORF">DRI96_02475</name>
</gene>
<dbReference type="SUPFAM" id="SSF53098">
    <property type="entry name" value="Ribonuclease H-like"/>
    <property type="match status" value="1"/>
</dbReference>
<dbReference type="InterPro" id="IPR047654">
    <property type="entry name" value="IS1634_transpos"/>
</dbReference>
<dbReference type="GO" id="GO:0003677">
    <property type="term" value="F:DNA binding"/>
    <property type="evidence" value="ECO:0007669"/>
    <property type="project" value="InterPro"/>
</dbReference>
<sequence length="196" mass="22662">MQRCKEALLKIKSQVTSGRLKKSSKIAARVERIMQKMKGYRYFSYHIPQDGKFEFFVDEEKLLKEKQIEGTYILLTNDPKIPAYDALFTYKNLSEVEDFFRELKDNLGIRPNYHRTDERIKAHIFISHLALLLLCILKRTLKKKNINLSPQDAIGATETIGIACLNIKGETYKIVSRGGRDARRVISALEIKDLNP</sequence>
<dbReference type="InterPro" id="IPR012337">
    <property type="entry name" value="RNaseH-like_sf"/>
</dbReference>
<dbReference type="PANTHER" id="PTHR34614:SF2">
    <property type="entry name" value="TRANSPOSASE IS4-LIKE DOMAIN-CONTAINING PROTEIN"/>
    <property type="match status" value="1"/>
</dbReference>
<feature type="domain" description="Transposase IS4-like" evidence="1">
    <location>
        <begin position="57"/>
        <end position="133"/>
    </location>
</feature>
<evidence type="ECO:0000313" key="2">
    <source>
        <dbReference type="EMBL" id="RLE13788.1"/>
    </source>
</evidence>
<dbReference type="AlphaFoldDB" id="A0A662DFY0"/>
<dbReference type="Proteomes" id="UP000267654">
    <property type="component" value="Unassembled WGS sequence"/>
</dbReference>
<name>A0A662DFY0_UNCAE</name>
<dbReference type="InterPro" id="IPR002559">
    <property type="entry name" value="Transposase_11"/>
</dbReference>
<dbReference type="NCBIfam" id="NF033559">
    <property type="entry name" value="transpos_IS1634"/>
    <property type="match status" value="1"/>
</dbReference>
<reference evidence="2 3" key="1">
    <citation type="submission" date="2018-06" db="EMBL/GenBank/DDBJ databases">
        <title>Extensive metabolic versatility and redundancy in microbially diverse, dynamic hydrothermal sediments.</title>
        <authorList>
            <person name="Dombrowski N."/>
            <person name="Teske A."/>
            <person name="Baker B.J."/>
        </authorList>
    </citation>
    <scope>NUCLEOTIDE SEQUENCE [LARGE SCALE GENOMIC DNA]</scope>
    <source>
        <strain evidence="2">B19_G9</strain>
    </source>
</reference>
<dbReference type="EMBL" id="QMQB01000070">
    <property type="protein sequence ID" value="RLE13788.1"/>
    <property type="molecule type" value="Genomic_DNA"/>
</dbReference>
<evidence type="ECO:0000313" key="3">
    <source>
        <dbReference type="Proteomes" id="UP000267654"/>
    </source>
</evidence>
<proteinExistence type="predicted"/>
<dbReference type="PANTHER" id="PTHR34614">
    <property type="match status" value="1"/>
</dbReference>
<comment type="caution">
    <text evidence="2">The sequence shown here is derived from an EMBL/GenBank/DDBJ whole genome shotgun (WGS) entry which is preliminary data.</text>
</comment>
<dbReference type="Pfam" id="PF01609">
    <property type="entry name" value="DDE_Tnp_1"/>
    <property type="match status" value="1"/>
</dbReference>
<dbReference type="GO" id="GO:0006313">
    <property type="term" value="P:DNA transposition"/>
    <property type="evidence" value="ECO:0007669"/>
    <property type="project" value="InterPro"/>
</dbReference>
<evidence type="ECO:0000259" key="1">
    <source>
        <dbReference type="Pfam" id="PF01609"/>
    </source>
</evidence>
<organism evidence="2 3">
    <name type="scientific">Aerophobetes bacterium</name>
    <dbReference type="NCBI Taxonomy" id="2030807"/>
    <lineage>
        <taxon>Bacteria</taxon>
        <taxon>Candidatus Aerophobota</taxon>
    </lineage>
</organism>